<dbReference type="PANTHER" id="PTHR31438">
    <property type="entry name" value="LYSINE N-ACYLTRANSFERASE C17G9.06C-RELATED"/>
    <property type="match status" value="1"/>
</dbReference>
<keyword evidence="8" id="KW-1185">Reference proteome</keyword>
<feature type="domain" description="Acyltransferase MbtK/IucB-like conserved" evidence="6">
    <location>
        <begin position="38"/>
        <end position="85"/>
    </location>
</feature>
<dbReference type="GO" id="GO:0016410">
    <property type="term" value="F:N-acyltransferase activity"/>
    <property type="evidence" value="ECO:0007669"/>
    <property type="project" value="TreeGrafter"/>
</dbReference>
<evidence type="ECO:0000313" key="7">
    <source>
        <dbReference type="EMBL" id="MBR7675729.1"/>
    </source>
</evidence>
<accession>A0A8T4IUC1</accession>
<dbReference type="Gene3D" id="3.40.630.30">
    <property type="match status" value="1"/>
</dbReference>
<feature type="compositionally biased region" description="Polar residues" evidence="5">
    <location>
        <begin position="1"/>
        <end position="10"/>
    </location>
</feature>
<gene>
    <name evidence="7" type="ORF">KDA82_22465</name>
</gene>
<dbReference type="GO" id="GO:0019290">
    <property type="term" value="P:siderophore biosynthetic process"/>
    <property type="evidence" value="ECO:0007669"/>
    <property type="project" value="InterPro"/>
</dbReference>
<feature type="region of interest" description="Disordered" evidence="5">
    <location>
        <begin position="207"/>
        <end position="237"/>
    </location>
</feature>
<evidence type="ECO:0000256" key="2">
    <source>
        <dbReference type="ARBA" id="ARBA00005102"/>
    </source>
</evidence>
<feature type="region of interest" description="Disordered" evidence="5">
    <location>
        <begin position="1"/>
        <end position="24"/>
    </location>
</feature>
<dbReference type="SMART" id="SM01006">
    <property type="entry name" value="AlcB"/>
    <property type="match status" value="1"/>
</dbReference>
<protein>
    <recommendedName>
        <fullName evidence="3">Lysine N-acyltransferase MbtK</fullName>
    </recommendedName>
    <alternativeName>
        <fullName evidence="4">Mycobactin synthase protein K</fullName>
    </alternativeName>
</protein>
<evidence type="ECO:0000256" key="3">
    <source>
        <dbReference type="ARBA" id="ARBA00020586"/>
    </source>
</evidence>
<comment type="caution">
    <text evidence="7">The sequence shown here is derived from an EMBL/GenBank/DDBJ whole genome shotgun (WGS) entry which is preliminary data.</text>
</comment>
<evidence type="ECO:0000256" key="5">
    <source>
        <dbReference type="SAM" id="MobiDB-lite"/>
    </source>
</evidence>
<evidence type="ECO:0000259" key="6">
    <source>
        <dbReference type="SMART" id="SM01006"/>
    </source>
</evidence>
<dbReference type="InterPro" id="IPR019432">
    <property type="entry name" value="Acyltransferase_MbtK/IucB-like"/>
</dbReference>
<evidence type="ECO:0000256" key="1">
    <source>
        <dbReference type="ARBA" id="ARBA00003818"/>
    </source>
</evidence>
<dbReference type="Pfam" id="PF13523">
    <property type="entry name" value="Acetyltransf_8"/>
    <property type="match status" value="1"/>
</dbReference>
<organism evidence="7 8">
    <name type="scientific">Streptomyces daliensis</name>
    <dbReference type="NCBI Taxonomy" id="299421"/>
    <lineage>
        <taxon>Bacteria</taxon>
        <taxon>Bacillati</taxon>
        <taxon>Actinomycetota</taxon>
        <taxon>Actinomycetes</taxon>
        <taxon>Kitasatosporales</taxon>
        <taxon>Streptomycetaceae</taxon>
        <taxon>Streptomyces</taxon>
    </lineage>
</organism>
<comment type="function">
    <text evidence="1">Acyltransferase required for the direct transfer of medium- to long-chain fatty acyl moieties from a carrier protein (MbtL) on to the epsilon-amino group of lysine residue in the mycobactin core.</text>
</comment>
<proteinExistence type="predicted"/>
<name>A0A8T4IUC1_9ACTN</name>
<dbReference type="AlphaFoldDB" id="A0A8T4IUC1"/>
<evidence type="ECO:0000313" key="8">
    <source>
        <dbReference type="Proteomes" id="UP000675554"/>
    </source>
</evidence>
<dbReference type="Proteomes" id="UP000675554">
    <property type="component" value="Unassembled WGS sequence"/>
</dbReference>
<reference evidence="7" key="1">
    <citation type="submission" date="2021-04" db="EMBL/GenBank/DDBJ databases">
        <title>Sequencing of actinobacteria type strains.</title>
        <authorList>
            <person name="Nguyen G.-S."/>
            <person name="Wentzel A."/>
        </authorList>
    </citation>
    <scope>NUCLEOTIDE SEQUENCE</scope>
    <source>
        <strain evidence="7">DSM 42095</strain>
    </source>
</reference>
<dbReference type="EMBL" id="JAGSMN010000520">
    <property type="protein sequence ID" value="MBR7675729.1"/>
    <property type="molecule type" value="Genomic_DNA"/>
</dbReference>
<comment type="pathway">
    <text evidence="2">Siderophore biosynthesis; mycobactin biosynthesis.</text>
</comment>
<sequence length="237" mass="25874">MTDSTRTGSETGPGTGGADASRTVFSRTDEKLGEFTLRPVAPLADAELLHGWVTHPKSAFYLMQDADLADVEREFLGIAASEHHDAFLGHHNGEPAFLMERYDPAHVELKGLYEAEPGDVGMHFLCAPSDRPVHGFTLAVITTVMEMLFDDPATRRVVVEPDVRNKAVHRLNEAVGFRVEQTLAKPEKDAYLSFCTRDQFLAARDTDRGTALDTAQDGGLPGDLPGENPGTPDRTSR</sequence>
<evidence type="ECO:0000256" key="4">
    <source>
        <dbReference type="ARBA" id="ARBA00031122"/>
    </source>
</evidence>
<dbReference type="PANTHER" id="PTHR31438:SF1">
    <property type="entry name" value="LYSINE N-ACYLTRANSFERASE C17G9.06C-RELATED"/>
    <property type="match status" value="1"/>
</dbReference>
<dbReference type="SUPFAM" id="SSF55729">
    <property type="entry name" value="Acyl-CoA N-acyltransferases (Nat)"/>
    <property type="match status" value="1"/>
</dbReference>
<dbReference type="InterPro" id="IPR016181">
    <property type="entry name" value="Acyl_CoA_acyltransferase"/>
</dbReference>